<protein>
    <submittedName>
        <fullName evidence="2">Uncharacterized protein</fullName>
    </submittedName>
</protein>
<evidence type="ECO:0000313" key="2">
    <source>
        <dbReference type="EnsemblMetazoa" id="ACOM035130-PA.1"/>
    </source>
</evidence>
<name>A0A8W7PPW5_ANOCL</name>
<reference evidence="2" key="1">
    <citation type="submission" date="2022-08" db="UniProtKB">
        <authorList>
            <consortium name="EnsemblMetazoa"/>
        </authorList>
    </citation>
    <scope>IDENTIFICATION</scope>
</reference>
<feature type="region of interest" description="Disordered" evidence="1">
    <location>
        <begin position="28"/>
        <end position="59"/>
    </location>
</feature>
<dbReference type="Proteomes" id="UP000075882">
    <property type="component" value="Unassembled WGS sequence"/>
</dbReference>
<dbReference type="VEuPathDB" id="VectorBase:ACON2_041272"/>
<dbReference type="AlphaFoldDB" id="A0A8W7PPW5"/>
<sequence length="143" mass="15575">LFNKSDPNSVVPVHRRCVGHLVSVPTIMENSQTKRSTRSAAPPAVSAEMPELKEEPIDDDISLDHTRQAATESTHQEGFVSSGARDPFLDEMEIGETSITFPNAFLDAFGQDVKTEHPTAEESDLNAEAVEAAGSIFIRQHST</sequence>
<organism evidence="2">
    <name type="scientific">Anopheles coluzzii</name>
    <name type="common">African malaria mosquito</name>
    <dbReference type="NCBI Taxonomy" id="1518534"/>
    <lineage>
        <taxon>Eukaryota</taxon>
        <taxon>Metazoa</taxon>
        <taxon>Ecdysozoa</taxon>
        <taxon>Arthropoda</taxon>
        <taxon>Hexapoda</taxon>
        <taxon>Insecta</taxon>
        <taxon>Pterygota</taxon>
        <taxon>Neoptera</taxon>
        <taxon>Endopterygota</taxon>
        <taxon>Diptera</taxon>
        <taxon>Nematocera</taxon>
        <taxon>Culicoidea</taxon>
        <taxon>Culicidae</taxon>
        <taxon>Anophelinae</taxon>
        <taxon>Anopheles</taxon>
    </lineage>
</organism>
<dbReference type="EnsemblMetazoa" id="ACOM035130-RA">
    <property type="protein sequence ID" value="ACOM035130-PA.1"/>
    <property type="gene ID" value="ACOM035130"/>
</dbReference>
<proteinExistence type="predicted"/>
<accession>A0A8W7PPW5</accession>
<evidence type="ECO:0000256" key="1">
    <source>
        <dbReference type="SAM" id="MobiDB-lite"/>
    </source>
</evidence>